<reference evidence="3 4" key="1">
    <citation type="submission" date="2017-09" db="EMBL/GenBank/DDBJ databases">
        <authorList>
            <person name="Ehlers B."/>
            <person name="Leendertz F.H."/>
        </authorList>
    </citation>
    <scope>NUCLEOTIDE SEQUENCE [LARGE SCALE GENOMIC DNA]</scope>
    <source>
        <strain evidence="3 4">DSM 45537</strain>
    </source>
</reference>
<evidence type="ECO:0000313" key="4">
    <source>
        <dbReference type="Proteomes" id="UP000219565"/>
    </source>
</evidence>
<dbReference type="InterPro" id="IPR011047">
    <property type="entry name" value="Quinoprotein_ADH-like_sf"/>
</dbReference>
<feature type="domain" description="Pyrrolo-quinoline quinone repeat" evidence="2">
    <location>
        <begin position="128"/>
        <end position="372"/>
    </location>
</feature>
<dbReference type="STRING" id="1379680.GCA_001612615_03248"/>
<dbReference type="Proteomes" id="UP000219565">
    <property type="component" value="Unassembled WGS sequence"/>
</dbReference>
<dbReference type="SUPFAM" id="SSF50998">
    <property type="entry name" value="Quinoprotein alcohol dehydrogenase-like"/>
    <property type="match status" value="1"/>
</dbReference>
<keyword evidence="1" id="KW-0732">Signal</keyword>
<sequence>MRRSVVAGIALVSMGVSACGGGASAPDNALSSTTTIAAPTSTGRPANPEPVWSKAALEIDNSPLSWISTAGDAVLVPTKEALVAVDRSTGRELWRREPKRPEQYSYRVSGDAVVFLEDQGKPGDPALVEVVEAADGRTLWQTSADDVVVFDKAIYTADCARGRADCTSMRHDLRSGEPTWPGPAQGSVDGDTVGTWRNRAPLEPELVAIAVEDPVSTAKRPWAVVEASTGTVLPGRAEHHAWHQLGAGDLLVVTDHHAPGDCRVAISATAARDGVERYDAEVYSGRKKNGECQNMLGPVFGDQFIGAGTRIAAVTDSGAPQLFDLATGTTVWTGSGVGSPLDGDDRSLLFSEFADQGALSLLDITTGATRWTLPDPGFSTAATQQRTIVAGDRVVIGGFSASETDRGYLTLVYDRESGRELQRYRGYLCGAGPDWVAVSAERDGKPVLEFHR</sequence>
<evidence type="ECO:0000313" key="3">
    <source>
        <dbReference type="EMBL" id="SNY86294.1"/>
    </source>
</evidence>
<organism evidence="3 4">
    <name type="scientific">Nocardia amikacinitolerans</name>
    <dbReference type="NCBI Taxonomy" id="756689"/>
    <lineage>
        <taxon>Bacteria</taxon>
        <taxon>Bacillati</taxon>
        <taxon>Actinomycetota</taxon>
        <taxon>Actinomycetes</taxon>
        <taxon>Mycobacteriales</taxon>
        <taxon>Nocardiaceae</taxon>
        <taxon>Nocardia</taxon>
    </lineage>
</organism>
<dbReference type="Pfam" id="PF13360">
    <property type="entry name" value="PQQ_2"/>
    <property type="match status" value="1"/>
</dbReference>
<dbReference type="AlphaFoldDB" id="A0A285LMW7"/>
<gene>
    <name evidence="3" type="ORF">SAMN04244553_3819</name>
</gene>
<accession>A0A285LMW7</accession>
<name>A0A285LMW7_9NOCA</name>
<proteinExistence type="predicted"/>
<dbReference type="PROSITE" id="PS51257">
    <property type="entry name" value="PROKAR_LIPOPROTEIN"/>
    <property type="match status" value="1"/>
</dbReference>
<feature type="chain" id="PRO_5038708884" evidence="1">
    <location>
        <begin position="19"/>
        <end position="452"/>
    </location>
</feature>
<keyword evidence="4" id="KW-1185">Reference proteome</keyword>
<dbReference type="InterPro" id="IPR015943">
    <property type="entry name" value="WD40/YVTN_repeat-like_dom_sf"/>
</dbReference>
<feature type="signal peptide" evidence="1">
    <location>
        <begin position="1"/>
        <end position="18"/>
    </location>
</feature>
<dbReference type="Gene3D" id="2.40.10.480">
    <property type="match status" value="1"/>
</dbReference>
<dbReference type="EMBL" id="OBEG01000003">
    <property type="protein sequence ID" value="SNY86294.1"/>
    <property type="molecule type" value="Genomic_DNA"/>
</dbReference>
<evidence type="ECO:0000259" key="2">
    <source>
        <dbReference type="Pfam" id="PF13360"/>
    </source>
</evidence>
<dbReference type="Gene3D" id="2.130.10.10">
    <property type="entry name" value="YVTN repeat-like/Quinoprotein amine dehydrogenase"/>
    <property type="match status" value="1"/>
</dbReference>
<evidence type="ECO:0000256" key="1">
    <source>
        <dbReference type="SAM" id="SignalP"/>
    </source>
</evidence>
<dbReference type="InterPro" id="IPR002372">
    <property type="entry name" value="PQQ_rpt_dom"/>
</dbReference>
<protein>
    <submittedName>
        <fullName evidence="3">PQQ-like domain-containing protein</fullName>
    </submittedName>
</protein>